<evidence type="ECO:0000313" key="3">
    <source>
        <dbReference type="EMBL" id="ADO68314.1"/>
    </source>
</evidence>
<evidence type="ECO:0000256" key="1">
    <source>
        <dbReference type="ARBA" id="ARBA00022441"/>
    </source>
</evidence>
<dbReference type="Proteomes" id="UP000032702">
    <property type="component" value="Unassembled WGS sequence"/>
</dbReference>
<dbReference type="SMART" id="SM00612">
    <property type="entry name" value="Kelch"/>
    <property type="match status" value="5"/>
</dbReference>
<organism evidence="4 6">
    <name type="scientific">Stigmatella aurantiaca (strain DW4/3-1)</name>
    <dbReference type="NCBI Taxonomy" id="378806"/>
    <lineage>
        <taxon>Bacteria</taxon>
        <taxon>Pseudomonadati</taxon>
        <taxon>Myxococcota</taxon>
        <taxon>Myxococcia</taxon>
        <taxon>Myxococcales</taxon>
        <taxon>Cystobacterineae</taxon>
        <taxon>Archangiaceae</taxon>
        <taxon>Stigmatella</taxon>
    </lineage>
</organism>
<dbReference type="Gene3D" id="2.130.10.80">
    <property type="entry name" value="Galactose oxidase/kelch, beta-propeller"/>
    <property type="match status" value="2"/>
</dbReference>
<dbReference type="PATRIC" id="fig|378806.16.peg.6699"/>
<proteinExistence type="predicted"/>
<dbReference type="InterPro" id="IPR037293">
    <property type="entry name" value="Gal_Oxidase_central_sf"/>
</dbReference>
<dbReference type="RefSeq" id="WP_002612987.1">
    <property type="nucleotide sequence ID" value="NC_014623.1"/>
</dbReference>
<protein>
    <submittedName>
        <fullName evidence="4">Diablo</fullName>
    </submittedName>
    <submittedName>
        <fullName evidence="3">Kelch domain protein</fullName>
    </submittedName>
</protein>
<dbReference type="AlphaFoldDB" id="Q095K5"/>
<dbReference type="Gene3D" id="2.120.10.80">
    <property type="entry name" value="Kelch-type beta propeller"/>
    <property type="match status" value="1"/>
</dbReference>
<dbReference type="PANTHER" id="PTHR46344">
    <property type="entry name" value="OS02G0202900 PROTEIN"/>
    <property type="match status" value="1"/>
</dbReference>
<evidence type="ECO:0000313" key="6">
    <source>
        <dbReference type="Proteomes" id="UP000032702"/>
    </source>
</evidence>
<dbReference type="HOGENOM" id="CLU_004253_10_7_7"/>
<keyword evidence="2" id="KW-0677">Repeat</keyword>
<dbReference type="EMBL" id="AAMD01000033">
    <property type="protein sequence ID" value="EAU67413.1"/>
    <property type="molecule type" value="Genomic_DNA"/>
</dbReference>
<dbReference type="OrthoDB" id="9814105at2"/>
<evidence type="ECO:0000313" key="5">
    <source>
        <dbReference type="Proteomes" id="UP000001351"/>
    </source>
</evidence>
<dbReference type="PANTHER" id="PTHR46344:SF27">
    <property type="entry name" value="KELCH REPEAT SUPERFAMILY PROTEIN"/>
    <property type="match status" value="1"/>
</dbReference>
<dbReference type="EMBL" id="CP002271">
    <property type="protein sequence ID" value="ADO68314.1"/>
    <property type="molecule type" value="Genomic_DNA"/>
</dbReference>
<evidence type="ECO:0000313" key="4">
    <source>
        <dbReference type="EMBL" id="EAU67413.1"/>
    </source>
</evidence>
<dbReference type="InterPro" id="IPR015915">
    <property type="entry name" value="Kelch-typ_b-propeller"/>
</dbReference>
<dbReference type="Proteomes" id="UP000001351">
    <property type="component" value="Chromosome"/>
</dbReference>
<dbReference type="InterPro" id="IPR006652">
    <property type="entry name" value="Kelch_1"/>
</dbReference>
<dbReference type="KEGG" id="sur:STAUR_0510"/>
<gene>
    <name evidence="3" type="ordered locus">STAUR_0510</name>
    <name evidence="4" type="ORF">STIAU_1698</name>
</gene>
<dbReference type="Pfam" id="PF01344">
    <property type="entry name" value="Kelch_1"/>
    <property type="match status" value="5"/>
</dbReference>
<reference evidence="3 5" key="2">
    <citation type="journal article" date="2011" name="Mol. Biol. Evol.">
        <title>Comparative genomic analysis of fruiting body formation in Myxococcales.</title>
        <authorList>
            <person name="Huntley S."/>
            <person name="Hamann N."/>
            <person name="Wegener-Feldbrugge S."/>
            <person name="Treuner-Lange A."/>
            <person name="Kube M."/>
            <person name="Reinhardt R."/>
            <person name="Klages S."/>
            <person name="Muller R."/>
            <person name="Ronning C.M."/>
            <person name="Nierman W.C."/>
            <person name="Sogaard-Andersen L."/>
        </authorList>
    </citation>
    <scope>NUCLEOTIDE SEQUENCE [LARGE SCALE GENOMIC DNA]</scope>
    <source>
        <strain evidence="3 5">DW4/3-1</strain>
    </source>
</reference>
<keyword evidence="1" id="KW-0880">Kelch repeat</keyword>
<keyword evidence="5" id="KW-1185">Reference proteome</keyword>
<dbReference type="PROSITE" id="PS51257">
    <property type="entry name" value="PROKAR_LIPOPROTEIN"/>
    <property type="match status" value="1"/>
</dbReference>
<dbReference type="STRING" id="378806.STAUR_0510"/>
<dbReference type="SUPFAM" id="SSF117281">
    <property type="entry name" value="Kelch motif"/>
    <property type="match status" value="2"/>
</dbReference>
<name>Q095K5_STIAD</name>
<sequence length="368" mass="37921">MSRVSKSFIAVMVFAGMFSCGSGRELDGRSPEGEGAALSSPRKRLPFVQLVDGRVLAAGGHDGTRTLSSCELFDPVSGTWSTTGSLRTARRNHAAAVLADGRVLVVGGAPAQLSGALASAELYDPATGGWMPVAPLSVPRIDPTVVTLADGRVLVVGGADVDQRLLRSAEWFEPATGTWHAAETSGWGHGGAQAAVVLLDGRVLFASGMQAELYEPSTGRWTKAGSAGGAAGTHRMGHTVTRLVDGRVLVVGGTTSRAAETAELYVPATGEWTLVAPLAMPREGHGALLTGDGDVLVVGGYHFASGTLASAERFEPVSGTWRPVNALQTPRQGAGLLRLPGDAVLVVGGFNDAVETLTSSERYVPGGE</sequence>
<evidence type="ECO:0000256" key="2">
    <source>
        <dbReference type="ARBA" id="ARBA00022737"/>
    </source>
</evidence>
<accession>Q095K5</accession>
<dbReference type="eggNOG" id="COG3055">
    <property type="taxonomic scope" value="Bacteria"/>
</dbReference>
<reference evidence="4 6" key="1">
    <citation type="submission" date="2006-04" db="EMBL/GenBank/DDBJ databases">
        <authorList>
            <person name="Nierman W.C."/>
        </authorList>
    </citation>
    <scope>NUCLEOTIDE SEQUENCE [LARGE SCALE GENOMIC DNA]</scope>
    <source>
        <strain evidence="4 6">DW4/3-1</strain>
    </source>
</reference>